<name>A0A4P7NDC4_PYROR</name>
<dbReference type="InterPro" id="IPR021122">
    <property type="entry name" value="RNA_ligase_dom_REL/Rnl2"/>
</dbReference>
<evidence type="ECO:0000259" key="2">
    <source>
        <dbReference type="Pfam" id="PF09414"/>
    </source>
</evidence>
<gene>
    <name evidence="3" type="ORF">PoMZ_04750</name>
</gene>
<evidence type="ECO:0000313" key="3">
    <source>
        <dbReference type="EMBL" id="QBZ59786.1"/>
    </source>
</evidence>
<feature type="compositionally biased region" description="Polar residues" evidence="1">
    <location>
        <begin position="8"/>
        <end position="34"/>
    </location>
</feature>
<proteinExistence type="predicted"/>
<dbReference type="Pfam" id="PF09414">
    <property type="entry name" value="RNA_ligase"/>
    <property type="match status" value="1"/>
</dbReference>
<protein>
    <recommendedName>
        <fullName evidence="2">RNA ligase domain-containing protein</fullName>
    </recommendedName>
</protein>
<organism evidence="3 4">
    <name type="scientific">Pyricularia oryzae</name>
    <name type="common">Rice blast fungus</name>
    <name type="synonym">Magnaporthe oryzae</name>
    <dbReference type="NCBI Taxonomy" id="318829"/>
    <lineage>
        <taxon>Eukaryota</taxon>
        <taxon>Fungi</taxon>
        <taxon>Dikarya</taxon>
        <taxon>Ascomycota</taxon>
        <taxon>Pezizomycotina</taxon>
        <taxon>Sordariomycetes</taxon>
        <taxon>Sordariomycetidae</taxon>
        <taxon>Magnaporthales</taxon>
        <taxon>Pyriculariaceae</taxon>
        <taxon>Pyricularia</taxon>
    </lineage>
</organism>
<sequence length="428" mass="47858">MEGDSPAVTVTSPTIPTDRTLAVSPTTEKAASTDSFSAPAVRKLVTLRRISRIRPVKNAKLPKSKYVAITVDGWEVVVNAKRDQQRFREGQLVVFFQIDSFVPENDGNFWEEMSTSAELFQERRGFRIRTLRIGESSLISQGRVFHLGEYPRVEEVVAELQKVHGDKDGLEMAMQRSFDDVLGVVKWDVPEEHKGAHYGPPPPMIPRTALNRIQDVTQQLWERHAATRVQITEKLDGCPISIYFVRNDSPFAKCLPALHDFAGKPDAERRQQQLCVFPHGRVGVCADRLEYVCAPGQRFWAVVERLGIPGRLAREGRTAVVQGELVAPDRGGPGGFYAFSLWTEGGKHGGFDGEETQRAALRRMGVPLVPLVGYRAIGEFASSTEEMLAKADGRGFRGQLREGFVLKNVKENIWVKVISNAWLEGYEE</sequence>
<reference evidence="3 4" key="1">
    <citation type="journal article" date="2019" name="Mol. Biol. Evol.">
        <title>Blast fungal genomes show frequent chromosomal changes, gene gains and losses, and effector gene turnover.</title>
        <authorList>
            <person name="Gomez Luciano L.B."/>
            <person name="Jason Tsai I."/>
            <person name="Chuma I."/>
            <person name="Tosa Y."/>
            <person name="Chen Y.H."/>
            <person name="Li J.Y."/>
            <person name="Li M.Y."/>
            <person name="Jade Lu M.Y."/>
            <person name="Nakayashiki H."/>
            <person name="Li W.H."/>
        </authorList>
    </citation>
    <scope>NUCLEOTIDE SEQUENCE [LARGE SCALE GENOMIC DNA]</scope>
    <source>
        <strain evidence="3">MZ5-1-6</strain>
    </source>
</reference>
<dbReference type="Pfam" id="PF21189">
    <property type="entry name" value="PHA02142"/>
    <property type="match status" value="1"/>
</dbReference>
<evidence type="ECO:0000313" key="4">
    <source>
        <dbReference type="Proteomes" id="UP000294847"/>
    </source>
</evidence>
<dbReference type="EMBL" id="CP034206">
    <property type="protein sequence ID" value="QBZ59786.1"/>
    <property type="molecule type" value="Genomic_DNA"/>
</dbReference>
<dbReference type="Proteomes" id="UP000294847">
    <property type="component" value="Chromosome 3"/>
</dbReference>
<evidence type="ECO:0000256" key="1">
    <source>
        <dbReference type="SAM" id="MobiDB-lite"/>
    </source>
</evidence>
<dbReference type="AlphaFoldDB" id="A0A4P7NDC4"/>
<feature type="domain" description="RNA ligase" evidence="2">
    <location>
        <begin position="228"/>
        <end position="418"/>
    </location>
</feature>
<dbReference type="SUPFAM" id="SSF56091">
    <property type="entry name" value="DNA ligase/mRNA capping enzyme, catalytic domain"/>
    <property type="match status" value="1"/>
</dbReference>
<feature type="region of interest" description="Disordered" evidence="1">
    <location>
        <begin position="1"/>
        <end position="34"/>
    </location>
</feature>
<accession>A0A4P7NDC4</accession>